<proteinExistence type="predicted"/>
<dbReference type="Proteomes" id="UP000623090">
    <property type="component" value="Unassembled WGS sequence"/>
</dbReference>
<dbReference type="EMBL" id="JABJWC010000026">
    <property type="protein sequence ID" value="NPC66868.1"/>
    <property type="molecule type" value="Genomic_DNA"/>
</dbReference>
<dbReference type="RefSeq" id="WP_172157541.1">
    <property type="nucleotide sequence ID" value="NZ_JABJWC010000026.1"/>
</dbReference>
<keyword evidence="2" id="KW-1185">Reference proteome</keyword>
<protein>
    <submittedName>
        <fullName evidence="1">Uncharacterized protein</fullName>
    </submittedName>
</protein>
<name>A0ABX2AF15_9PROT</name>
<organism evidence="1 2">
    <name type="scientific">Komagataeibacter melomenusus</name>
    <dbReference type="NCBI Taxonomy" id="2766578"/>
    <lineage>
        <taxon>Bacteria</taxon>
        <taxon>Pseudomonadati</taxon>
        <taxon>Pseudomonadota</taxon>
        <taxon>Alphaproteobacteria</taxon>
        <taxon>Acetobacterales</taxon>
        <taxon>Acetobacteraceae</taxon>
        <taxon>Komagataeibacter</taxon>
    </lineage>
</organism>
<evidence type="ECO:0000313" key="1">
    <source>
        <dbReference type="EMBL" id="NPC66868.1"/>
    </source>
</evidence>
<reference evidence="1 2" key="1">
    <citation type="journal article" date="2020" name="Microorganisms">
        <title>Description of Komagataeibacter melaceti sp. nov. and Komagataeibacter melomenusus sp. nov. Isolated from Apple Cider Vinegar.</title>
        <authorList>
            <person name="Maric L."/>
            <person name="Cleenwerck I."/>
            <person name="Accetto T."/>
            <person name="Vandamme P."/>
            <person name="Trcek J."/>
        </authorList>
    </citation>
    <scope>NUCLEOTIDE SEQUENCE [LARGE SCALE GENOMIC DNA]</scope>
    <source>
        <strain evidence="1 2">AV436</strain>
    </source>
</reference>
<comment type="caution">
    <text evidence="1">The sequence shown here is derived from an EMBL/GenBank/DDBJ whole genome shotgun (WGS) entry which is preliminary data.</text>
</comment>
<evidence type="ECO:0000313" key="2">
    <source>
        <dbReference type="Proteomes" id="UP000623090"/>
    </source>
</evidence>
<gene>
    <name evidence="1" type="ORF">HNW77_10770</name>
</gene>
<sequence>MFSGLTFQTVSKRQRFQQAPGLILPSAQTGFTTHAQHPVPRQAGAQAGVNAAINKASAQQKKVKSRLRDV</sequence>
<accession>A0ABX2AF15</accession>